<dbReference type="AlphaFoldDB" id="A0A0E9QUP6"/>
<proteinExistence type="predicted"/>
<accession>A0A0E9QUP6</accession>
<sequence>MSDTETGARVEFPYPGAVIKISDLQCAPTARIGLCRRRGFKPEVTGTNPVRTDAPNELWFQSTIGAANKGRERR</sequence>
<protein>
    <submittedName>
        <fullName evidence="1">Uncharacterized protein</fullName>
    </submittedName>
</protein>
<name>A0A0E9QUP6_ANGAN</name>
<reference evidence="1" key="1">
    <citation type="submission" date="2014-11" db="EMBL/GenBank/DDBJ databases">
        <authorList>
            <person name="Amaro Gonzalez C."/>
        </authorList>
    </citation>
    <scope>NUCLEOTIDE SEQUENCE</scope>
</reference>
<dbReference type="EMBL" id="GBXM01088018">
    <property type="protein sequence ID" value="JAH20559.1"/>
    <property type="molecule type" value="Transcribed_RNA"/>
</dbReference>
<reference evidence="1" key="2">
    <citation type="journal article" date="2015" name="Fish Shellfish Immunol.">
        <title>Early steps in the European eel (Anguilla anguilla)-Vibrio vulnificus interaction in the gills: Role of the RtxA13 toxin.</title>
        <authorList>
            <person name="Callol A."/>
            <person name="Pajuelo D."/>
            <person name="Ebbesson L."/>
            <person name="Teles M."/>
            <person name="MacKenzie S."/>
            <person name="Amaro C."/>
        </authorList>
    </citation>
    <scope>NUCLEOTIDE SEQUENCE</scope>
</reference>
<evidence type="ECO:0000313" key="1">
    <source>
        <dbReference type="EMBL" id="JAH20559.1"/>
    </source>
</evidence>
<organism evidence="1">
    <name type="scientific">Anguilla anguilla</name>
    <name type="common">European freshwater eel</name>
    <name type="synonym">Muraena anguilla</name>
    <dbReference type="NCBI Taxonomy" id="7936"/>
    <lineage>
        <taxon>Eukaryota</taxon>
        <taxon>Metazoa</taxon>
        <taxon>Chordata</taxon>
        <taxon>Craniata</taxon>
        <taxon>Vertebrata</taxon>
        <taxon>Euteleostomi</taxon>
        <taxon>Actinopterygii</taxon>
        <taxon>Neopterygii</taxon>
        <taxon>Teleostei</taxon>
        <taxon>Anguilliformes</taxon>
        <taxon>Anguillidae</taxon>
        <taxon>Anguilla</taxon>
    </lineage>
</organism>